<reference evidence="2" key="2">
    <citation type="submission" date="2021-09" db="EMBL/GenBank/DDBJ databases">
        <authorList>
            <person name="Gilroy R."/>
        </authorList>
    </citation>
    <scope>NUCLEOTIDE SEQUENCE</scope>
    <source>
        <strain evidence="2">CHK139-4039</strain>
    </source>
</reference>
<feature type="compositionally biased region" description="Polar residues" evidence="1">
    <location>
        <begin position="81"/>
        <end position="94"/>
    </location>
</feature>
<dbReference type="GO" id="GO:0005886">
    <property type="term" value="C:plasma membrane"/>
    <property type="evidence" value="ECO:0007669"/>
    <property type="project" value="TreeGrafter"/>
</dbReference>
<gene>
    <name evidence="2" type="ORF">K8V74_00625</name>
</gene>
<dbReference type="PANTHER" id="PTHR32063">
    <property type="match status" value="1"/>
</dbReference>
<dbReference type="Pfam" id="PF00873">
    <property type="entry name" value="ACR_tran"/>
    <property type="match status" value="1"/>
</dbReference>
<accession>A0A9D2UKB2</accession>
<dbReference type="Gene3D" id="3.30.70.1430">
    <property type="entry name" value="Multidrug efflux transporter AcrB pore domain"/>
    <property type="match status" value="1"/>
</dbReference>
<dbReference type="Proteomes" id="UP000743760">
    <property type="component" value="Unassembled WGS sequence"/>
</dbReference>
<dbReference type="GO" id="GO:0042910">
    <property type="term" value="F:xenobiotic transmembrane transporter activity"/>
    <property type="evidence" value="ECO:0007669"/>
    <property type="project" value="TreeGrafter"/>
</dbReference>
<evidence type="ECO:0000313" key="2">
    <source>
        <dbReference type="EMBL" id="HJE76431.1"/>
    </source>
</evidence>
<proteinExistence type="predicted"/>
<dbReference type="InterPro" id="IPR001036">
    <property type="entry name" value="Acrflvin-R"/>
</dbReference>
<reference evidence="2" key="1">
    <citation type="journal article" date="2021" name="PeerJ">
        <title>Extensive microbial diversity within the chicken gut microbiome revealed by metagenomics and culture.</title>
        <authorList>
            <person name="Gilroy R."/>
            <person name="Ravi A."/>
            <person name="Getino M."/>
            <person name="Pursley I."/>
            <person name="Horton D.L."/>
            <person name="Alikhan N.F."/>
            <person name="Baker D."/>
            <person name="Gharbi K."/>
            <person name="Hall N."/>
            <person name="Watson M."/>
            <person name="Adriaenssens E.M."/>
            <person name="Foster-Nyarko E."/>
            <person name="Jarju S."/>
            <person name="Secka A."/>
            <person name="Antonio M."/>
            <person name="Oren A."/>
            <person name="Chaudhuri R.R."/>
            <person name="La Ragione R."/>
            <person name="Hildebrand F."/>
            <person name="Pallen M.J."/>
        </authorList>
    </citation>
    <scope>NUCLEOTIDE SEQUENCE</scope>
    <source>
        <strain evidence="2">CHK139-4039</strain>
    </source>
</reference>
<dbReference type="SUPFAM" id="SSF82693">
    <property type="entry name" value="Multidrug efflux transporter AcrB pore domain, PN1, PN2, PC1 and PC2 subdomains"/>
    <property type="match status" value="1"/>
</dbReference>
<dbReference type="EMBL" id="DYXR01000022">
    <property type="protein sequence ID" value="HJE76431.1"/>
    <property type="molecule type" value="Genomic_DNA"/>
</dbReference>
<evidence type="ECO:0000256" key="1">
    <source>
        <dbReference type="SAM" id="MobiDB-lite"/>
    </source>
</evidence>
<protein>
    <submittedName>
        <fullName evidence="2">Efflux RND transporter permease subunit</fullName>
    </submittedName>
</protein>
<dbReference type="PANTHER" id="PTHR32063:SF0">
    <property type="entry name" value="SWARMING MOTILITY PROTEIN SWRC"/>
    <property type="match status" value="1"/>
</dbReference>
<feature type="region of interest" description="Disordered" evidence="1">
    <location>
        <begin position="79"/>
        <end position="98"/>
    </location>
</feature>
<dbReference type="AlphaFoldDB" id="A0A9D2UKB2"/>
<sequence length="124" mass="12895">MSFLTRLSLKNRALIALISVVAVIFGVIGAGSLKQELFPSLDNPQATVTASYEGATPEAVESEVTEPLEGALTALPEVEDMTSTSSAGSSQITVGTKYGDDSDDVVRALQRAVSQVQPTLPDGV</sequence>
<organism evidence="2 3">
    <name type="scientific">Brevibacterium epidermidis</name>
    <dbReference type="NCBI Taxonomy" id="1698"/>
    <lineage>
        <taxon>Bacteria</taxon>
        <taxon>Bacillati</taxon>
        <taxon>Actinomycetota</taxon>
        <taxon>Actinomycetes</taxon>
        <taxon>Micrococcales</taxon>
        <taxon>Brevibacteriaceae</taxon>
        <taxon>Brevibacterium</taxon>
    </lineage>
</organism>
<evidence type="ECO:0000313" key="3">
    <source>
        <dbReference type="Proteomes" id="UP000743760"/>
    </source>
</evidence>
<feature type="non-terminal residue" evidence="2">
    <location>
        <position position="124"/>
    </location>
</feature>
<comment type="caution">
    <text evidence="2">The sequence shown here is derived from an EMBL/GenBank/DDBJ whole genome shotgun (WGS) entry which is preliminary data.</text>
</comment>
<dbReference type="Gene3D" id="1.20.1640.10">
    <property type="entry name" value="Multidrug efflux transporter AcrB transmembrane domain"/>
    <property type="match status" value="1"/>
</dbReference>
<name>A0A9D2UKB2_BREEP</name>